<gene>
    <name evidence="1" type="ORF">TIFTF001_025374</name>
</gene>
<protein>
    <submittedName>
        <fullName evidence="1">Uncharacterized protein</fullName>
    </submittedName>
</protein>
<evidence type="ECO:0000313" key="2">
    <source>
        <dbReference type="Proteomes" id="UP001187192"/>
    </source>
</evidence>
<accession>A0AA88ANN1</accession>
<name>A0AA88ANN1_FICCA</name>
<keyword evidence="2" id="KW-1185">Reference proteome</keyword>
<dbReference type="Proteomes" id="UP001187192">
    <property type="component" value="Unassembled WGS sequence"/>
</dbReference>
<dbReference type="EMBL" id="BTGU01000062">
    <property type="protein sequence ID" value="GMN56254.1"/>
    <property type="molecule type" value="Genomic_DNA"/>
</dbReference>
<comment type="caution">
    <text evidence="1">The sequence shown here is derived from an EMBL/GenBank/DDBJ whole genome shotgun (WGS) entry which is preliminary data.</text>
</comment>
<evidence type="ECO:0000313" key="1">
    <source>
        <dbReference type="EMBL" id="GMN56254.1"/>
    </source>
</evidence>
<sequence length="136" mass="14891">MGLHPTFTLSSSSPSVRPPNPLVVVASLSTARRMPLPSPAKQVVGIPPLPPVCKSRIWAYTPSSSHPRNLQSRLASLRAPLPPECIIWVRAPRSSPHPQFGLAPPAPFPTPGFLPSLAPQIWAFEERETERERLLN</sequence>
<proteinExistence type="predicted"/>
<organism evidence="1 2">
    <name type="scientific">Ficus carica</name>
    <name type="common">Common fig</name>
    <dbReference type="NCBI Taxonomy" id="3494"/>
    <lineage>
        <taxon>Eukaryota</taxon>
        <taxon>Viridiplantae</taxon>
        <taxon>Streptophyta</taxon>
        <taxon>Embryophyta</taxon>
        <taxon>Tracheophyta</taxon>
        <taxon>Spermatophyta</taxon>
        <taxon>Magnoliopsida</taxon>
        <taxon>eudicotyledons</taxon>
        <taxon>Gunneridae</taxon>
        <taxon>Pentapetalae</taxon>
        <taxon>rosids</taxon>
        <taxon>fabids</taxon>
        <taxon>Rosales</taxon>
        <taxon>Moraceae</taxon>
        <taxon>Ficeae</taxon>
        <taxon>Ficus</taxon>
    </lineage>
</organism>
<dbReference type="AlphaFoldDB" id="A0AA88ANN1"/>
<reference evidence="1" key="1">
    <citation type="submission" date="2023-07" db="EMBL/GenBank/DDBJ databases">
        <title>draft genome sequence of fig (Ficus carica).</title>
        <authorList>
            <person name="Takahashi T."/>
            <person name="Nishimura K."/>
        </authorList>
    </citation>
    <scope>NUCLEOTIDE SEQUENCE</scope>
</reference>